<dbReference type="OMA" id="KFWHVVA"/>
<feature type="transmembrane region" description="Helical" evidence="6">
    <location>
        <begin position="132"/>
        <end position="152"/>
    </location>
</feature>
<keyword evidence="3 6" id="KW-0812">Transmembrane</keyword>
<gene>
    <name evidence="8" type="ORF">KP509_08G057800</name>
</gene>
<dbReference type="InterPro" id="IPR001104">
    <property type="entry name" value="3-oxo-5_a-steroid_4-DH_C"/>
</dbReference>
<evidence type="ECO:0000313" key="9">
    <source>
        <dbReference type="Proteomes" id="UP000825935"/>
    </source>
</evidence>
<dbReference type="Pfam" id="PF02544">
    <property type="entry name" value="Steroid_dh"/>
    <property type="match status" value="1"/>
</dbReference>
<evidence type="ECO:0000256" key="4">
    <source>
        <dbReference type="ARBA" id="ARBA00022989"/>
    </source>
</evidence>
<dbReference type="EMBL" id="CM035413">
    <property type="protein sequence ID" value="KAH7431634.1"/>
    <property type="molecule type" value="Genomic_DNA"/>
</dbReference>
<feature type="transmembrane region" description="Helical" evidence="6">
    <location>
        <begin position="15"/>
        <end position="37"/>
    </location>
</feature>
<dbReference type="Proteomes" id="UP000825935">
    <property type="component" value="Chromosome 8"/>
</dbReference>
<dbReference type="GO" id="GO:0016627">
    <property type="term" value="F:oxidoreductase activity, acting on the CH-CH group of donors"/>
    <property type="evidence" value="ECO:0007669"/>
    <property type="project" value="InterPro"/>
</dbReference>
<protein>
    <recommendedName>
        <fullName evidence="7">3-oxo-5-alpha-steroid 4-dehydrogenase C-terminal domain-containing protein</fullName>
    </recommendedName>
</protein>
<evidence type="ECO:0000256" key="6">
    <source>
        <dbReference type="SAM" id="Phobius"/>
    </source>
</evidence>
<dbReference type="InterPro" id="IPR039357">
    <property type="entry name" value="SRD5A/TECR"/>
</dbReference>
<proteinExistence type="inferred from homology"/>
<evidence type="ECO:0000256" key="3">
    <source>
        <dbReference type="ARBA" id="ARBA00022692"/>
    </source>
</evidence>
<feature type="domain" description="3-oxo-5-alpha-steroid 4-dehydrogenase C-terminal" evidence="7">
    <location>
        <begin position="164"/>
        <end position="279"/>
    </location>
</feature>
<evidence type="ECO:0000313" key="8">
    <source>
        <dbReference type="EMBL" id="KAH7431634.1"/>
    </source>
</evidence>
<comment type="similarity">
    <text evidence="2">Belongs to the steroid 5-alpha reductase family.</text>
</comment>
<feature type="transmembrane region" description="Helical" evidence="6">
    <location>
        <begin position="99"/>
        <end position="120"/>
    </location>
</feature>
<feature type="transmembrane region" description="Helical" evidence="6">
    <location>
        <begin position="57"/>
        <end position="76"/>
    </location>
</feature>
<keyword evidence="9" id="KW-1185">Reference proteome</keyword>
<accession>A0A8T2UEB7</accession>
<feature type="transmembrane region" description="Helical" evidence="6">
    <location>
        <begin position="203"/>
        <end position="221"/>
    </location>
</feature>
<evidence type="ECO:0000256" key="5">
    <source>
        <dbReference type="ARBA" id="ARBA00023136"/>
    </source>
</evidence>
<keyword evidence="5 6" id="KW-0472">Membrane</keyword>
<reference evidence="8" key="1">
    <citation type="submission" date="2021-08" db="EMBL/GenBank/DDBJ databases">
        <title>WGS assembly of Ceratopteris richardii.</title>
        <authorList>
            <person name="Marchant D.B."/>
            <person name="Chen G."/>
            <person name="Jenkins J."/>
            <person name="Shu S."/>
            <person name="Leebens-Mack J."/>
            <person name="Grimwood J."/>
            <person name="Schmutz J."/>
            <person name="Soltis P."/>
            <person name="Soltis D."/>
            <person name="Chen Z.-H."/>
        </authorList>
    </citation>
    <scope>NUCLEOTIDE SEQUENCE</scope>
    <source>
        <strain evidence="8">Whitten #5841</strain>
        <tissue evidence="8">Leaf</tissue>
    </source>
</reference>
<comment type="subcellular location">
    <subcellularLocation>
        <location evidence="1">Membrane</location>
        <topology evidence="1">Multi-pass membrane protein</topology>
    </subcellularLocation>
</comment>
<keyword evidence="4 6" id="KW-1133">Transmembrane helix</keyword>
<evidence type="ECO:0000256" key="1">
    <source>
        <dbReference type="ARBA" id="ARBA00004141"/>
    </source>
</evidence>
<dbReference type="GO" id="GO:0006629">
    <property type="term" value="P:lipid metabolic process"/>
    <property type="evidence" value="ECO:0007669"/>
    <property type="project" value="InterPro"/>
</dbReference>
<dbReference type="PROSITE" id="PS50244">
    <property type="entry name" value="S5A_REDUCTASE"/>
    <property type="match status" value="1"/>
</dbReference>
<sequence length="279" mass="30826">MLIVGPWGDPLSLQVLEVACFGFFVWMLAGEISGVGLRYSKFATSSEGAAITVPSRLGMFLMYLPSFFAASSFLFLKQSSTSAFQEILPPCPSACDSRLLLVAGAICLHFLKRLLEVLFVHKYSGTMELSQSVLISSAYATAAVVIIYAQHISAVREVQPDLDLTNWGLGVFVIGIVGNFYHHYLLASLRSDKTKSMNSKSKYVVPQGGLFTYVVCPHYLFESVTFFGIAMMAQTFVALLTAVGMSSSLCARSYKTKDWYLKKVEGFPPNRKPFFPFLF</sequence>
<comment type="caution">
    <text evidence="8">The sequence shown here is derived from an EMBL/GenBank/DDBJ whole genome shotgun (WGS) entry which is preliminary data.</text>
</comment>
<dbReference type="AlphaFoldDB" id="A0A8T2UEB7"/>
<evidence type="ECO:0000256" key="2">
    <source>
        <dbReference type="ARBA" id="ARBA00007742"/>
    </source>
</evidence>
<dbReference type="PANTHER" id="PTHR10556:SF35">
    <property type="entry name" value="3-OXO-5-ALPHA-STEROID 4-DEHYDROGENASE FAMILY PROTEIN"/>
    <property type="match status" value="1"/>
</dbReference>
<organism evidence="8 9">
    <name type="scientific">Ceratopteris richardii</name>
    <name type="common">Triangle waterfern</name>
    <dbReference type="NCBI Taxonomy" id="49495"/>
    <lineage>
        <taxon>Eukaryota</taxon>
        <taxon>Viridiplantae</taxon>
        <taxon>Streptophyta</taxon>
        <taxon>Embryophyta</taxon>
        <taxon>Tracheophyta</taxon>
        <taxon>Polypodiopsida</taxon>
        <taxon>Polypodiidae</taxon>
        <taxon>Polypodiales</taxon>
        <taxon>Pteridineae</taxon>
        <taxon>Pteridaceae</taxon>
        <taxon>Parkerioideae</taxon>
        <taxon>Ceratopteris</taxon>
    </lineage>
</organism>
<dbReference type="PANTHER" id="PTHR10556">
    <property type="entry name" value="3-OXO-5-ALPHA-STEROID 4-DEHYDROGENASE"/>
    <property type="match status" value="1"/>
</dbReference>
<evidence type="ECO:0000259" key="7">
    <source>
        <dbReference type="Pfam" id="PF02544"/>
    </source>
</evidence>
<name>A0A8T2UEB7_CERRI</name>
<feature type="transmembrane region" description="Helical" evidence="6">
    <location>
        <begin position="164"/>
        <end position="182"/>
    </location>
</feature>
<dbReference type="GO" id="GO:0016020">
    <property type="term" value="C:membrane"/>
    <property type="evidence" value="ECO:0007669"/>
    <property type="project" value="UniProtKB-SubCell"/>
</dbReference>
<dbReference type="OrthoDB" id="5788137at2759"/>